<gene>
    <name evidence="9" type="ORF">F1599_09045</name>
</gene>
<dbReference type="Pfam" id="PF25917">
    <property type="entry name" value="BSH_RND"/>
    <property type="match status" value="1"/>
</dbReference>
<dbReference type="Pfam" id="PF25876">
    <property type="entry name" value="HH_MFP_RND"/>
    <property type="match status" value="1"/>
</dbReference>
<dbReference type="GO" id="GO:0005886">
    <property type="term" value="C:plasma membrane"/>
    <property type="evidence" value="ECO:0007669"/>
    <property type="project" value="UniProtKB-SubCell"/>
</dbReference>
<feature type="domain" description="Multidrug resistance protein MdtA-like beta-barrel" evidence="7">
    <location>
        <begin position="214"/>
        <end position="304"/>
    </location>
</feature>
<dbReference type="PANTHER" id="PTHR30158:SF3">
    <property type="entry name" value="MULTIDRUG EFFLUX PUMP SUBUNIT ACRA-RELATED"/>
    <property type="match status" value="1"/>
</dbReference>
<dbReference type="PANTHER" id="PTHR30158">
    <property type="entry name" value="ACRA/E-RELATED COMPONENT OF DRUG EFFLUX TRANSPORTER"/>
    <property type="match status" value="1"/>
</dbReference>
<dbReference type="FunFam" id="2.40.420.20:FF:000001">
    <property type="entry name" value="Efflux RND transporter periplasmic adaptor subunit"/>
    <property type="match status" value="1"/>
</dbReference>
<dbReference type="EMBL" id="VWRN01000027">
    <property type="protein sequence ID" value="KAA6126130.1"/>
    <property type="molecule type" value="Genomic_DNA"/>
</dbReference>
<dbReference type="Gene3D" id="2.40.50.100">
    <property type="match status" value="1"/>
</dbReference>
<proteinExistence type="inferred from homology"/>
<evidence type="ECO:0000259" key="7">
    <source>
        <dbReference type="Pfam" id="PF25944"/>
    </source>
</evidence>
<name>A0A5M8AX34_9BURK</name>
<feature type="region of interest" description="Disordered" evidence="4">
    <location>
        <begin position="1"/>
        <end position="23"/>
    </location>
</feature>
<evidence type="ECO:0000256" key="4">
    <source>
        <dbReference type="SAM" id="MobiDB-lite"/>
    </source>
</evidence>
<comment type="similarity">
    <text evidence="2">Belongs to the membrane fusion protein (MFP) (TC 8.A.1) family.</text>
</comment>
<dbReference type="Gene3D" id="1.10.287.470">
    <property type="entry name" value="Helix hairpin bin"/>
    <property type="match status" value="1"/>
</dbReference>
<evidence type="ECO:0000256" key="2">
    <source>
        <dbReference type="ARBA" id="ARBA00009477"/>
    </source>
</evidence>
<dbReference type="NCBIfam" id="TIGR01730">
    <property type="entry name" value="RND_mfp"/>
    <property type="match status" value="1"/>
</dbReference>
<dbReference type="Proteomes" id="UP000324324">
    <property type="component" value="Unassembled WGS sequence"/>
</dbReference>
<evidence type="ECO:0000259" key="6">
    <source>
        <dbReference type="Pfam" id="PF25917"/>
    </source>
</evidence>
<reference evidence="9 10" key="1">
    <citation type="submission" date="2019-09" db="EMBL/GenBank/DDBJ databases">
        <title>Isolation of a novel species in the genus Cupriavidus from patients with sepsis using whole genome sequencing.</title>
        <authorList>
            <person name="Kweon O.J."/>
            <person name="Lee M.-K."/>
        </authorList>
    </citation>
    <scope>NUCLEOTIDE SEQUENCE [LARGE SCALE GENOMIC DNA]</scope>
    <source>
        <strain evidence="9 10">MKL-01</strain>
    </source>
</reference>
<dbReference type="RefSeq" id="WP_150082822.1">
    <property type="nucleotide sequence ID" value="NZ_VWRN01000027.1"/>
</dbReference>
<dbReference type="InterPro" id="IPR006143">
    <property type="entry name" value="RND_pump_MFP"/>
</dbReference>
<dbReference type="AlphaFoldDB" id="A0A5M8AX34"/>
<evidence type="ECO:0000256" key="3">
    <source>
        <dbReference type="SAM" id="Coils"/>
    </source>
</evidence>
<organism evidence="9 10">
    <name type="scientific">Cupriavidus cauae</name>
    <dbReference type="NCBI Taxonomy" id="2608999"/>
    <lineage>
        <taxon>Bacteria</taxon>
        <taxon>Pseudomonadati</taxon>
        <taxon>Pseudomonadota</taxon>
        <taxon>Betaproteobacteria</taxon>
        <taxon>Burkholderiales</taxon>
        <taxon>Burkholderiaceae</taxon>
        <taxon>Cupriavidus</taxon>
    </lineage>
</organism>
<dbReference type="Gene3D" id="2.40.30.170">
    <property type="match status" value="1"/>
</dbReference>
<evidence type="ECO:0000313" key="9">
    <source>
        <dbReference type="EMBL" id="KAA6126130.1"/>
    </source>
</evidence>
<accession>A0A5M8AX34</accession>
<dbReference type="Gene3D" id="2.40.420.20">
    <property type="match status" value="1"/>
</dbReference>
<feature type="compositionally biased region" description="Low complexity" evidence="4">
    <location>
        <begin position="8"/>
        <end position="23"/>
    </location>
</feature>
<dbReference type="GO" id="GO:0022857">
    <property type="term" value="F:transmembrane transporter activity"/>
    <property type="evidence" value="ECO:0007669"/>
    <property type="project" value="InterPro"/>
</dbReference>
<evidence type="ECO:0000259" key="8">
    <source>
        <dbReference type="Pfam" id="PF25967"/>
    </source>
</evidence>
<feature type="domain" description="Multidrug resistance protein MdtA-like C-terminal permuted SH3" evidence="8">
    <location>
        <begin position="309"/>
        <end position="369"/>
    </location>
</feature>
<dbReference type="InterPro" id="IPR058625">
    <property type="entry name" value="MdtA-like_BSH"/>
</dbReference>
<protein>
    <submittedName>
        <fullName evidence="9">Efflux RND transporter periplasmic adaptor subunit</fullName>
    </submittedName>
</protein>
<dbReference type="Pfam" id="PF25967">
    <property type="entry name" value="RND-MFP_C"/>
    <property type="match status" value="1"/>
</dbReference>
<keyword evidence="10" id="KW-1185">Reference proteome</keyword>
<dbReference type="SUPFAM" id="SSF111369">
    <property type="entry name" value="HlyD-like secretion proteins"/>
    <property type="match status" value="1"/>
</dbReference>
<dbReference type="GO" id="GO:0046677">
    <property type="term" value="P:response to antibiotic"/>
    <property type="evidence" value="ECO:0007669"/>
    <property type="project" value="TreeGrafter"/>
</dbReference>
<feature type="domain" description="Multidrug resistance protein MdtA-like barrel-sandwich hybrid" evidence="6">
    <location>
        <begin position="81"/>
        <end position="210"/>
    </location>
</feature>
<dbReference type="Pfam" id="PF25944">
    <property type="entry name" value="Beta-barrel_RND"/>
    <property type="match status" value="1"/>
</dbReference>
<evidence type="ECO:0000256" key="1">
    <source>
        <dbReference type="ARBA" id="ARBA00004196"/>
    </source>
</evidence>
<comment type="subcellular location">
    <subcellularLocation>
        <location evidence="1">Cell envelope</location>
    </subcellularLocation>
</comment>
<evidence type="ECO:0000313" key="10">
    <source>
        <dbReference type="Proteomes" id="UP000324324"/>
    </source>
</evidence>
<feature type="domain" description="Multidrug resistance protein MdtA-like alpha-helical hairpin" evidence="5">
    <location>
        <begin position="118"/>
        <end position="177"/>
    </location>
</feature>
<sequence>MPADPAFAASRSPSSPASSSSRLPATAPLLLPLLLAALTLAACGKEQAPAAARTPEVAYVTLRHQPVALSTELPGRTVAYRVAEVRPQVDGIILKRLFKEGSEVRQGQQLYQIDPSIYQAAHASASATLESARQTAQRYERLARDRAVSQQEYEQARAAWLTAQAAVDRAAIDLRYTRVLAPISGRIGRSFASEGALATNGQANALATVQQLDPIYVDVTQPSSALLGLRRDLAAGRLEAAGDNAARVRLILEDGSEYAEPGRLEFTEVGVDTGTGSVTLRAVFPNPRHELLPGMFVRARMQQGVRPAAMLAPQRGVTRDAKGQATALLVNQNDEVELRRIEAERVIGDNWLVSGGLQPGERLIVDGVQFVRPGMKVRPLPLTAVAPADTANTANASSAASAVVSQR</sequence>
<dbReference type="InterPro" id="IPR058626">
    <property type="entry name" value="MdtA-like_b-barrel"/>
</dbReference>
<feature type="coiled-coil region" evidence="3">
    <location>
        <begin position="122"/>
        <end position="159"/>
    </location>
</feature>
<comment type="caution">
    <text evidence="9">The sequence shown here is derived from an EMBL/GenBank/DDBJ whole genome shotgun (WGS) entry which is preliminary data.</text>
</comment>
<dbReference type="InterPro" id="IPR058624">
    <property type="entry name" value="MdtA-like_HH"/>
</dbReference>
<dbReference type="InterPro" id="IPR058627">
    <property type="entry name" value="MdtA-like_C"/>
</dbReference>
<evidence type="ECO:0000259" key="5">
    <source>
        <dbReference type="Pfam" id="PF25876"/>
    </source>
</evidence>
<keyword evidence="3" id="KW-0175">Coiled coil</keyword>